<reference evidence="3 4" key="1">
    <citation type="submission" date="2023-09" db="EMBL/GenBank/DDBJ databases">
        <authorList>
            <person name="Rey-Velasco X."/>
        </authorList>
    </citation>
    <scope>NUCLEOTIDE SEQUENCE [LARGE SCALE GENOMIC DNA]</scope>
    <source>
        <strain evidence="3 4">P117</strain>
    </source>
</reference>
<dbReference type="Pfam" id="PF08450">
    <property type="entry name" value="SGL"/>
    <property type="match status" value="1"/>
</dbReference>
<name>A0ABU2ZTU5_9ALTE</name>
<dbReference type="GO" id="GO:0016787">
    <property type="term" value="F:hydrolase activity"/>
    <property type="evidence" value="ECO:0007669"/>
    <property type="project" value="UniProtKB-KW"/>
</dbReference>
<keyword evidence="4" id="KW-1185">Reference proteome</keyword>
<dbReference type="EMBL" id="JAVRHX010000005">
    <property type="protein sequence ID" value="MDT0596068.1"/>
    <property type="molecule type" value="Genomic_DNA"/>
</dbReference>
<dbReference type="PANTHER" id="PTHR10907:SF47">
    <property type="entry name" value="REGUCALCIN"/>
    <property type="match status" value="1"/>
</dbReference>
<evidence type="ECO:0000313" key="4">
    <source>
        <dbReference type="Proteomes" id="UP001253545"/>
    </source>
</evidence>
<accession>A0ABU2ZTU5</accession>
<evidence type="ECO:0000256" key="1">
    <source>
        <dbReference type="ARBA" id="ARBA00008853"/>
    </source>
</evidence>
<dbReference type="InterPro" id="IPR005511">
    <property type="entry name" value="SMP-30"/>
</dbReference>
<dbReference type="PANTHER" id="PTHR10907">
    <property type="entry name" value="REGUCALCIN"/>
    <property type="match status" value="1"/>
</dbReference>
<evidence type="ECO:0000259" key="2">
    <source>
        <dbReference type="Pfam" id="PF08450"/>
    </source>
</evidence>
<dbReference type="PRINTS" id="PR01790">
    <property type="entry name" value="SMP30FAMILY"/>
</dbReference>
<gene>
    <name evidence="3" type="ORF">RM552_14535</name>
</gene>
<dbReference type="InterPro" id="IPR011042">
    <property type="entry name" value="6-blade_b-propeller_TolB-like"/>
</dbReference>
<sequence>MLVKQFLFQIECQNTLGENVLWHTSEQVLYWTDIQEKELYMWNAESGRTSSISLPFRMTSFAFTANIGVLLAAFEQGIGLYNIQNGELNWLSSPESNNEHTRFNDGKCDTQGRYWVGSMVENGNYNKLDESEKAALYCLKCEGANKYKSKRVLSGLHISNGLAFNKDSSIMYHADSPKHKIYAYSLDRNGEIVNKKLFAKFEKNSFPDGACVDINENLWTAIWGGAHLACISNDGKKLFSYPLPITQPTCVCIGGPNMDWLFVTSAKDGLSAQQLVRQPKAGNLFVYQLVESLGRVEPITQVM</sequence>
<proteinExistence type="inferred from homology"/>
<organism evidence="3 4">
    <name type="scientific">Glaciecola petra</name>
    <dbReference type="NCBI Taxonomy" id="3075602"/>
    <lineage>
        <taxon>Bacteria</taxon>
        <taxon>Pseudomonadati</taxon>
        <taxon>Pseudomonadota</taxon>
        <taxon>Gammaproteobacteria</taxon>
        <taxon>Alteromonadales</taxon>
        <taxon>Alteromonadaceae</taxon>
        <taxon>Glaciecola</taxon>
    </lineage>
</organism>
<protein>
    <submittedName>
        <fullName evidence="3">SMP-30/gluconolactonase/LRE family protein</fullName>
        <ecNumber evidence="3">3.1.1.99</ecNumber>
    </submittedName>
</protein>
<dbReference type="SUPFAM" id="SSF63829">
    <property type="entry name" value="Calcium-dependent phosphotriesterase"/>
    <property type="match status" value="1"/>
</dbReference>
<feature type="domain" description="SMP-30/Gluconolactonase/LRE-like region" evidence="2">
    <location>
        <begin position="16"/>
        <end position="266"/>
    </location>
</feature>
<dbReference type="Proteomes" id="UP001253545">
    <property type="component" value="Unassembled WGS sequence"/>
</dbReference>
<dbReference type="EC" id="3.1.1.99" evidence="3"/>
<dbReference type="RefSeq" id="WP_311369595.1">
    <property type="nucleotide sequence ID" value="NZ_JAVRHX010000005.1"/>
</dbReference>
<comment type="similarity">
    <text evidence="1">Belongs to the SMP-30/CGR1 family.</text>
</comment>
<evidence type="ECO:0000313" key="3">
    <source>
        <dbReference type="EMBL" id="MDT0596068.1"/>
    </source>
</evidence>
<keyword evidence="3" id="KW-0378">Hydrolase</keyword>
<dbReference type="InterPro" id="IPR013658">
    <property type="entry name" value="SGL"/>
</dbReference>
<comment type="caution">
    <text evidence="3">The sequence shown here is derived from an EMBL/GenBank/DDBJ whole genome shotgun (WGS) entry which is preliminary data.</text>
</comment>
<dbReference type="Gene3D" id="2.120.10.30">
    <property type="entry name" value="TolB, C-terminal domain"/>
    <property type="match status" value="1"/>
</dbReference>